<sequence>MFRKNLSMESGPSSSREDSKILGISNLFSEQSTKVKTRLCTIR</sequence>
<comment type="caution">
    <text evidence="1">The sequence shown here is derived from an EMBL/GenBank/DDBJ whole genome shotgun (WGS) entry which is preliminary data.</text>
</comment>
<gene>
    <name evidence="1" type="ORF">LEP1GSC150_2629</name>
</gene>
<dbReference type="EMBL" id="AFMD02000028">
    <property type="protein sequence ID" value="EMG24059.1"/>
    <property type="molecule type" value="Genomic_DNA"/>
</dbReference>
<name>M3HIE3_LEPIT</name>
<evidence type="ECO:0000313" key="2">
    <source>
        <dbReference type="Proteomes" id="UP000011778"/>
    </source>
</evidence>
<proteinExistence type="predicted"/>
<reference evidence="1 2" key="1">
    <citation type="submission" date="2013-02" db="EMBL/GenBank/DDBJ databases">
        <authorList>
            <person name="Harkins D.M."/>
            <person name="Durkin A.S."/>
            <person name="Brinkac L.M."/>
            <person name="Haft D.H."/>
            <person name="Selengut J.D."/>
            <person name="Sanka R."/>
            <person name="DePew J."/>
            <person name="Purushe J."/>
            <person name="Tulsiani S.M."/>
            <person name="Graham G.C."/>
            <person name="Burns M.-A."/>
            <person name="Dohnt M.F."/>
            <person name="Smythe L.D."/>
            <person name="McKay D.B."/>
            <person name="Craig S.B."/>
            <person name="Vinetz J.M."/>
            <person name="Sutton G.G."/>
            <person name="Nierman W.C."/>
            <person name="Fouts D.E."/>
        </authorList>
    </citation>
    <scope>NUCLEOTIDE SEQUENCE [LARGE SCALE GENOMIC DNA]</scope>
    <source>
        <strain evidence="1 2">LT2050</strain>
    </source>
</reference>
<accession>M3HIE3</accession>
<evidence type="ECO:0000313" key="1">
    <source>
        <dbReference type="EMBL" id="EMG24059.1"/>
    </source>
</evidence>
<dbReference type="AlphaFoldDB" id="M3HIE3"/>
<organism evidence="1 2">
    <name type="scientific">Leptospira interrogans serovar Copenhageni str. LT2050</name>
    <dbReference type="NCBI Taxonomy" id="1001598"/>
    <lineage>
        <taxon>Bacteria</taxon>
        <taxon>Pseudomonadati</taxon>
        <taxon>Spirochaetota</taxon>
        <taxon>Spirochaetia</taxon>
        <taxon>Leptospirales</taxon>
        <taxon>Leptospiraceae</taxon>
        <taxon>Leptospira</taxon>
    </lineage>
</organism>
<dbReference type="Proteomes" id="UP000011778">
    <property type="component" value="Unassembled WGS sequence"/>
</dbReference>
<protein>
    <submittedName>
        <fullName evidence="1">Uncharacterized protein</fullName>
    </submittedName>
</protein>